<dbReference type="Pfam" id="PF01593">
    <property type="entry name" value="Amino_oxidase"/>
    <property type="match status" value="1"/>
</dbReference>
<evidence type="ECO:0000259" key="2">
    <source>
        <dbReference type="Pfam" id="PF01593"/>
    </source>
</evidence>
<accession>A0AAI8Z1A1</accession>
<dbReference type="GO" id="GO:0016491">
    <property type="term" value="F:oxidoreductase activity"/>
    <property type="evidence" value="ECO:0007669"/>
    <property type="project" value="InterPro"/>
</dbReference>
<feature type="region of interest" description="Disordered" evidence="1">
    <location>
        <begin position="361"/>
        <end position="415"/>
    </location>
</feature>
<dbReference type="SUPFAM" id="SSF51905">
    <property type="entry name" value="FAD/NAD(P)-binding domain"/>
    <property type="match status" value="1"/>
</dbReference>
<evidence type="ECO:0000256" key="1">
    <source>
        <dbReference type="SAM" id="MobiDB-lite"/>
    </source>
</evidence>
<name>A0AAI8Z1A1_9PEZI</name>
<dbReference type="Gene3D" id="3.90.660.10">
    <property type="match status" value="1"/>
</dbReference>
<dbReference type="AlphaFoldDB" id="A0AAI8Z1A1"/>
<evidence type="ECO:0000313" key="3">
    <source>
        <dbReference type="EMBL" id="CAK4030581.1"/>
    </source>
</evidence>
<dbReference type="SUPFAM" id="SSF54373">
    <property type="entry name" value="FAD-linked reductases, C-terminal domain"/>
    <property type="match status" value="1"/>
</dbReference>
<feature type="domain" description="Amine oxidase" evidence="2">
    <location>
        <begin position="57"/>
        <end position="375"/>
    </location>
</feature>
<dbReference type="GO" id="GO:0050660">
    <property type="term" value="F:flavin adenine dinucleotide binding"/>
    <property type="evidence" value="ECO:0007669"/>
    <property type="project" value="TreeGrafter"/>
</dbReference>
<dbReference type="GO" id="GO:0003682">
    <property type="term" value="F:chromatin binding"/>
    <property type="evidence" value="ECO:0007669"/>
    <property type="project" value="TreeGrafter"/>
</dbReference>
<dbReference type="PANTHER" id="PTHR10742:SF414">
    <property type="entry name" value="CONTAINING AMINE OXIDASE, PUTATIVE (AFU_ORTHOLOGUE AFUA_3G12150)-RELATED"/>
    <property type="match status" value="1"/>
</dbReference>
<proteinExistence type="predicted"/>
<reference evidence="3" key="1">
    <citation type="submission" date="2023-11" db="EMBL/GenBank/DDBJ databases">
        <authorList>
            <person name="Alioto T."/>
            <person name="Alioto T."/>
            <person name="Gomez Garrido J."/>
        </authorList>
    </citation>
    <scope>NUCLEOTIDE SEQUENCE</scope>
</reference>
<evidence type="ECO:0000313" key="4">
    <source>
        <dbReference type="Proteomes" id="UP001296104"/>
    </source>
</evidence>
<protein>
    <submittedName>
        <fullName evidence="3">Flavin containing amine oxidase like</fullName>
    </submittedName>
</protein>
<dbReference type="Gene3D" id="3.50.50.60">
    <property type="entry name" value="FAD/NAD(P)-binding domain"/>
    <property type="match status" value="1"/>
</dbReference>
<feature type="compositionally biased region" description="Low complexity" evidence="1">
    <location>
        <begin position="404"/>
        <end position="415"/>
    </location>
</feature>
<dbReference type="EMBL" id="CAVMBE010000038">
    <property type="protein sequence ID" value="CAK4030581.1"/>
    <property type="molecule type" value="Genomic_DNA"/>
</dbReference>
<feature type="region of interest" description="Disordered" evidence="1">
    <location>
        <begin position="1"/>
        <end position="39"/>
    </location>
</feature>
<feature type="compositionally biased region" description="Polar residues" evidence="1">
    <location>
        <begin position="30"/>
        <end position="39"/>
    </location>
</feature>
<dbReference type="Proteomes" id="UP001296104">
    <property type="component" value="Unassembled WGS sequence"/>
</dbReference>
<gene>
    <name evidence="3" type="ORF">LECACI_7A005739</name>
</gene>
<keyword evidence="4" id="KW-1185">Reference proteome</keyword>
<dbReference type="GO" id="GO:0006338">
    <property type="term" value="P:chromatin remodeling"/>
    <property type="evidence" value="ECO:0007669"/>
    <property type="project" value="TreeGrafter"/>
</dbReference>
<sequence>MERTEHVGYTDATGLSRMKKDLQSRPADGASNSNSDMVRTATAKSRQITIGIVGAGFAGLRCADLLLQAGCKVTILEARNRLGGRVAQSAHLGHLVDLGPNWIHGTDDNPIMDIAKQTGTKLHAWDEDCVIFDSEGQALSKEEADEYGSILWDDGLIADAFRYSNEHHDTIDPQRSLYDFFVERSKDLFESEPVEVAKQKREKLLQFTWMWSCYIGSPVDRQSLKFFWLEECIEGENPFVAGTYVDILQAVADPAKKAADIMLNTEVVEISSTGNGATNDYYSGQPHGSNPRTRPSVRTAQGQVLSFDEIVVTTPLGWLKRNKAAFHPELPPRLSSAIDNISYGQLDKVYITFPSAFWDTPTASTPDPPPHGIDPAGTTPNVTAKTFPLHQPPPSNNNNEDDNPSSSSSSSSKSPGFIHWLQPTYARTTNPRQWMQELVNFSALTPASCAHPTLLFYIHGPQSEAIGSLLLQPDEEDSDSSDSKLKQFFEPYYSLLPNYSRANPACTPRAVLATGWAVDTFAGYGSYANFQVGLQRGDEDVAVMREGLPERGVWLAGEHTAPFVALGTSTGAYWSGEAVGRRIVEAYGLKGGSCLTDL</sequence>
<dbReference type="InterPro" id="IPR002937">
    <property type="entry name" value="Amino_oxidase"/>
</dbReference>
<comment type="caution">
    <text evidence="3">The sequence shown here is derived from an EMBL/GenBank/DDBJ whole genome shotgun (WGS) entry which is preliminary data.</text>
</comment>
<organism evidence="3 4">
    <name type="scientific">Lecanosticta acicola</name>
    <dbReference type="NCBI Taxonomy" id="111012"/>
    <lineage>
        <taxon>Eukaryota</taxon>
        <taxon>Fungi</taxon>
        <taxon>Dikarya</taxon>
        <taxon>Ascomycota</taxon>
        <taxon>Pezizomycotina</taxon>
        <taxon>Dothideomycetes</taxon>
        <taxon>Dothideomycetidae</taxon>
        <taxon>Mycosphaerellales</taxon>
        <taxon>Mycosphaerellaceae</taxon>
        <taxon>Lecanosticta</taxon>
    </lineage>
</organism>
<dbReference type="PANTHER" id="PTHR10742">
    <property type="entry name" value="FLAVIN MONOAMINE OXIDASE"/>
    <property type="match status" value="1"/>
</dbReference>
<dbReference type="InterPro" id="IPR036188">
    <property type="entry name" value="FAD/NAD-bd_sf"/>
</dbReference>
<dbReference type="InterPro" id="IPR050281">
    <property type="entry name" value="Flavin_monoamine_oxidase"/>
</dbReference>